<name>A0A0N5A742_PARTI</name>
<keyword evidence="1" id="KW-0732">Signal</keyword>
<keyword evidence="2" id="KW-1185">Reference proteome</keyword>
<proteinExistence type="predicted"/>
<dbReference type="AlphaFoldDB" id="A0A0N5A742"/>
<evidence type="ECO:0000313" key="3">
    <source>
        <dbReference type="WBParaSite" id="PTRK_0001782900.1"/>
    </source>
</evidence>
<protein>
    <submittedName>
        <fullName evidence="3">Secreted protein</fullName>
    </submittedName>
</protein>
<feature type="chain" id="PRO_5005892865" evidence="1">
    <location>
        <begin position="20"/>
        <end position="295"/>
    </location>
</feature>
<evidence type="ECO:0000313" key="2">
    <source>
        <dbReference type="Proteomes" id="UP000038045"/>
    </source>
</evidence>
<accession>A0A0N5A742</accession>
<dbReference type="WBParaSite" id="PTRK_0001782900.1">
    <property type="protein sequence ID" value="PTRK_0001782900.1"/>
    <property type="gene ID" value="PTRK_0001782900"/>
</dbReference>
<organism evidence="2 3">
    <name type="scientific">Parastrongyloides trichosuri</name>
    <name type="common">Possum-specific nematode worm</name>
    <dbReference type="NCBI Taxonomy" id="131310"/>
    <lineage>
        <taxon>Eukaryota</taxon>
        <taxon>Metazoa</taxon>
        <taxon>Ecdysozoa</taxon>
        <taxon>Nematoda</taxon>
        <taxon>Chromadorea</taxon>
        <taxon>Rhabditida</taxon>
        <taxon>Tylenchina</taxon>
        <taxon>Panagrolaimomorpha</taxon>
        <taxon>Strongyloidoidea</taxon>
        <taxon>Strongyloididae</taxon>
        <taxon>Parastrongyloides</taxon>
    </lineage>
</organism>
<sequence>MRVFILSLLGVILPTIIIGGKLVDLGGDQPTRRYHFSSFNIDRRPTENFDDVVLKAHSLGSSEVRKAPVKTYTPKSSMEGYDYPSSQRQPVLTGVVGQAPQQINLLQNPFGQLFPAQHPNLLGSPHHLMVHPMMGAPILRPDQLPNNQVPPGYVFIPGTPPPNGILPMHPLMMAAPSLHPPVLTHQEPSITPGQLVTVAPSLLTGNNHFTPIPGFPTFAPFTMPPAFDKLVPEAIEAKEKTQRKYSPSKHYKTNMNIDTLESRLPKYKKRSSNRRYKEASYEKSEIWMVPYYSKD</sequence>
<reference evidence="3" key="1">
    <citation type="submission" date="2017-02" db="UniProtKB">
        <authorList>
            <consortium name="WormBaseParasite"/>
        </authorList>
    </citation>
    <scope>IDENTIFICATION</scope>
</reference>
<evidence type="ECO:0000256" key="1">
    <source>
        <dbReference type="SAM" id="SignalP"/>
    </source>
</evidence>
<feature type="signal peptide" evidence="1">
    <location>
        <begin position="1"/>
        <end position="19"/>
    </location>
</feature>
<dbReference type="Proteomes" id="UP000038045">
    <property type="component" value="Unplaced"/>
</dbReference>